<keyword evidence="3" id="KW-1185">Reference proteome</keyword>
<dbReference type="InterPro" id="IPR001173">
    <property type="entry name" value="Glyco_trans_2-like"/>
</dbReference>
<proteinExistence type="predicted"/>
<dbReference type="Proteomes" id="UP000194664">
    <property type="component" value="Unassembled WGS sequence"/>
</dbReference>
<dbReference type="AlphaFoldDB" id="A0A251X164"/>
<evidence type="ECO:0000313" key="2">
    <source>
        <dbReference type="EMBL" id="OUD10469.1"/>
    </source>
</evidence>
<protein>
    <recommendedName>
        <fullName evidence="1">Glycosyltransferase 2-like domain-containing protein</fullName>
    </recommendedName>
</protein>
<organism evidence="2 3">
    <name type="scientific">Marivivens niveibacter</name>
    <dbReference type="NCBI Taxonomy" id="1930667"/>
    <lineage>
        <taxon>Bacteria</taxon>
        <taxon>Pseudomonadati</taxon>
        <taxon>Pseudomonadota</taxon>
        <taxon>Alphaproteobacteria</taxon>
        <taxon>Rhodobacterales</taxon>
        <taxon>Paracoccaceae</taxon>
        <taxon>Marivivens group</taxon>
        <taxon>Marivivens</taxon>
    </lineage>
</organism>
<dbReference type="EMBL" id="MSPP01000001">
    <property type="protein sequence ID" value="OUD10469.1"/>
    <property type="molecule type" value="Genomic_DNA"/>
</dbReference>
<reference evidence="2 3" key="1">
    <citation type="submission" date="2016-12" db="EMBL/GenBank/DDBJ databases">
        <title>The draft genome sequence of HSLHS2.</title>
        <authorList>
            <person name="Hu D."/>
            <person name="Wang L."/>
            <person name="Shao Z."/>
        </authorList>
    </citation>
    <scope>NUCLEOTIDE SEQUENCE [LARGE SCALE GENOMIC DNA]</scope>
    <source>
        <strain evidence="2">MCCC 1A06712</strain>
    </source>
</reference>
<dbReference type="RefSeq" id="WP_086450122.1">
    <property type="nucleotide sequence ID" value="NZ_MSPP01000001.1"/>
</dbReference>
<evidence type="ECO:0000313" key="3">
    <source>
        <dbReference type="Proteomes" id="UP000194664"/>
    </source>
</evidence>
<dbReference type="Pfam" id="PF00535">
    <property type="entry name" value="Glycos_transf_2"/>
    <property type="match status" value="1"/>
</dbReference>
<name>A0A251X164_9RHOB</name>
<accession>A0A251X164</accession>
<dbReference type="Gene3D" id="3.90.550.10">
    <property type="entry name" value="Spore Coat Polysaccharide Biosynthesis Protein SpsA, Chain A"/>
    <property type="match status" value="1"/>
</dbReference>
<dbReference type="InterPro" id="IPR029044">
    <property type="entry name" value="Nucleotide-diphossugar_trans"/>
</dbReference>
<dbReference type="PANTHER" id="PTHR22916:SF3">
    <property type="entry name" value="UDP-GLCNAC:BETAGAL BETA-1,3-N-ACETYLGLUCOSAMINYLTRANSFERASE-LIKE PROTEIN 1"/>
    <property type="match status" value="1"/>
</dbReference>
<dbReference type="GO" id="GO:0016758">
    <property type="term" value="F:hexosyltransferase activity"/>
    <property type="evidence" value="ECO:0007669"/>
    <property type="project" value="UniProtKB-ARBA"/>
</dbReference>
<gene>
    <name evidence="2" type="ORF">BVC71_02940</name>
</gene>
<dbReference type="OrthoDB" id="5291101at2"/>
<evidence type="ECO:0000259" key="1">
    <source>
        <dbReference type="Pfam" id="PF00535"/>
    </source>
</evidence>
<dbReference type="SUPFAM" id="SSF53448">
    <property type="entry name" value="Nucleotide-diphospho-sugar transferases"/>
    <property type="match status" value="1"/>
</dbReference>
<sequence length="256" mass="29253">MTDLRSPTVSIVTPAYNAENVISQCYASIAAQTLTKWEWIVVDDGSIDRTKALVDAIMQSDPRVQFVSLDRNQGAAVARNRALEAVIGRYVAFLDADDYWYPEKLERQVNFMIRSGEVFTYSSYGVEDTSGIRVATYIPPTRTTYDELLKTNVIGCLTAMYDRAYFGHVQMPLLRKRQDYGLWLELLRNVDHAAAIPEVLAVYRKQKKSVSSNKLTAIPYTWAVYRKVAHLNICDSTFYLAHQLVSGLWARLHRRR</sequence>
<comment type="caution">
    <text evidence="2">The sequence shown here is derived from an EMBL/GenBank/DDBJ whole genome shotgun (WGS) entry which is preliminary data.</text>
</comment>
<feature type="domain" description="Glycosyltransferase 2-like" evidence="1">
    <location>
        <begin position="10"/>
        <end position="151"/>
    </location>
</feature>
<dbReference type="CDD" id="cd00761">
    <property type="entry name" value="Glyco_tranf_GTA_type"/>
    <property type="match status" value="1"/>
</dbReference>
<dbReference type="PANTHER" id="PTHR22916">
    <property type="entry name" value="GLYCOSYLTRANSFERASE"/>
    <property type="match status" value="1"/>
</dbReference>